<accession>A0A1H2U2M1</accession>
<dbReference type="Proteomes" id="UP000182771">
    <property type="component" value="Unassembled WGS sequence"/>
</dbReference>
<dbReference type="EMBL" id="FNND01000002">
    <property type="protein sequence ID" value="SDW50341.1"/>
    <property type="molecule type" value="Genomic_DNA"/>
</dbReference>
<reference evidence="2 3" key="1">
    <citation type="submission" date="2016-10" db="EMBL/GenBank/DDBJ databases">
        <authorList>
            <person name="Varghese N."/>
            <person name="Submissions S."/>
        </authorList>
    </citation>
    <scope>NUCLEOTIDE SEQUENCE [LARGE SCALE GENOMIC DNA]</scope>
    <source>
        <strain evidence="2 3">DSM 11449</strain>
    </source>
</reference>
<organism evidence="2 3">
    <name type="scientific">Capnocytophaga granulosa</name>
    <dbReference type="NCBI Taxonomy" id="45242"/>
    <lineage>
        <taxon>Bacteria</taxon>
        <taxon>Pseudomonadati</taxon>
        <taxon>Bacteroidota</taxon>
        <taxon>Flavobacteriia</taxon>
        <taxon>Flavobacteriales</taxon>
        <taxon>Flavobacteriaceae</taxon>
        <taxon>Capnocytophaga</taxon>
    </lineage>
</organism>
<evidence type="ECO:0000313" key="2">
    <source>
        <dbReference type="EMBL" id="SDW50341.1"/>
    </source>
</evidence>
<proteinExistence type="predicted"/>
<feature type="chain" id="PRO_5028802209" description="CarboxypepD_reg-like domain-containing protein" evidence="1">
    <location>
        <begin position="17"/>
        <end position="265"/>
    </location>
</feature>
<dbReference type="OrthoDB" id="848221at2"/>
<feature type="signal peptide" evidence="1">
    <location>
        <begin position="1"/>
        <end position="16"/>
    </location>
</feature>
<evidence type="ECO:0008006" key="4">
    <source>
        <dbReference type="Google" id="ProtNLM"/>
    </source>
</evidence>
<gene>
    <name evidence="2" type="ORF">SAMN05444420_102399</name>
</gene>
<dbReference type="SUPFAM" id="SSF49464">
    <property type="entry name" value="Carboxypeptidase regulatory domain-like"/>
    <property type="match status" value="1"/>
</dbReference>
<dbReference type="AlphaFoldDB" id="A0A1H2U2M1"/>
<sequence>MKKLIFLLCFPLVAGAQEVLSGRITDSLGLSVPYVNIGVVGKGKGTVSDSKGRYQIDLTGVAQKDSIYFSHLNYYRRAFAVKDLQRDPKVVLVEHVFELPSFTVSQKKPKLQTIKGMGIYVGGVYYIGEDVLNKEEIGNIITLKHTYLAKEFELPILENTMPNLVLRLQILKIEDDGTLTPLVEKPIYLNIPQNSQKQKIVQELQVVLPKGRIWVGLRAVEGSGDGHFGFEGNLSGGYELKEGVFKKFELSMGVRYGIKGIKISD</sequence>
<dbReference type="InterPro" id="IPR008969">
    <property type="entry name" value="CarboxyPept-like_regulatory"/>
</dbReference>
<comment type="caution">
    <text evidence="2">The sequence shown here is derived from an EMBL/GenBank/DDBJ whole genome shotgun (WGS) entry which is preliminary data.</text>
</comment>
<dbReference type="GeneID" id="85016488"/>
<keyword evidence="3" id="KW-1185">Reference proteome</keyword>
<evidence type="ECO:0000313" key="3">
    <source>
        <dbReference type="Proteomes" id="UP000182771"/>
    </source>
</evidence>
<keyword evidence="1" id="KW-0732">Signal</keyword>
<name>A0A1H2U2M1_9FLAO</name>
<evidence type="ECO:0000256" key="1">
    <source>
        <dbReference type="SAM" id="SignalP"/>
    </source>
</evidence>
<dbReference type="RefSeq" id="WP_016420036.1">
    <property type="nucleotide sequence ID" value="NZ_FNND01000002.1"/>
</dbReference>
<protein>
    <recommendedName>
        <fullName evidence="4">CarboxypepD_reg-like domain-containing protein</fullName>
    </recommendedName>
</protein>